<dbReference type="FunFam" id="3.40.50.720:FF:000003">
    <property type="entry name" value="S-(hydroxymethyl)glutathione dehydrogenase"/>
    <property type="match status" value="1"/>
</dbReference>
<dbReference type="Gene3D" id="3.90.180.10">
    <property type="entry name" value="Medium-chain alcohol dehydrogenases, catalytic domain"/>
    <property type="match status" value="1"/>
</dbReference>
<sequence>MAMKIRAAVIDKAGGDFHVRDLELEEPRETEVWVRVAGTGVCHTDLAASKGLLPVVFPAVLGHEGAGVVERTGSRVTRVRPGDSVILTWGACGSCGPCRTGRPAYCHHFFKYNFTGRRPDGTTPLRGESGDVSGAFFGQSSWASHVVADERNVVPVPPDLPLENLGPLGCGVMTGAGAVVNALRAEPGNSLAVFGAGAVGLSAVMAAALSGCEPIIAVDLAPERLEMARELGATHTVQAGKEDPVRTIRSICRGGVDHSLECAGHPEVLRQAVEAIRPLGICGLVGMASPGTRAPLDMNTLLNGRTVRGIVEGDAVPDLFIPRILAWHEAGRFPFDKMISLYPLDDIALALEDMKTGAVIKAVLVP</sequence>
<dbReference type="SUPFAM" id="SSF51735">
    <property type="entry name" value="NAD(P)-binding Rossmann-fold domains"/>
    <property type="match status" value="1"/>
</dbReference>
<reference evidence="9" key="1">
    <citation type="submission" date="2016-11" db="EMBL/GenBank/DDBJ databases">
        <authorList>
            <person name="Varghese N."/>
            <person name="Submissions S."/>
        </authorList>
    </citation>
    <scope>NUCLEOTIDE SEQUENCE [LARGE SCALE GENOMIC DNA]</scope>
    <source>
        <strain evidence="9">DSM 9756</strain>
    </source>
</reference>
<organism evidence="8 9">
    <name type="scientific">Desulfacinum infernum DSM 9756</name>
    <dbReference type="NCBI Taxonomy" id="1121391"/>
    <lineage>
        <taxon>Bacteria</taxon>
        <taxon>Pseudomonadati</taxon>
        <taxon>Thermodesulfobacteriota</taxon>
        <taxon>Syntrophobacteria</taxon>
        <taxon>Syntrophobacterales</taxon>
        <taxon>Syntrophobacteraceae</taxon>
        <taxon>Desulfacinum</taxon>
    </lineage>
</organism>
<evidence type="ECO:0000256" key="5">
    <source>
        <dbReference type="ARBA" id="ARBA00023002"/>
    </source>
</evidence>
<comment type="similarity">
    <text evidence="2 6">Belongs to the zinc-containing alcohol dehydrogenase family.</text>
</comment>
<dbReference type="GO" id="GO:0016616">
    <property type="term" value="F:oxidoreductase activity, acting on the CH-OH group of donors, NAD or NADP as acceptor"/>
    <property type="evidence" value="ECO:0007669"/>
    <property type="project" value="UniProtKB-ARBA"/>
</dbReference>
<dbReference type="STRING" id="1121391.SAMN02745206_03085"/>
<dbReference type="Pfam" id="PF08240">
    <property type="entry name" value="ADH_N"/>
    <property type="match status" value="1"/>
</dbReference>
<dbReference type="SUPFAM" id="SSF50129">
    <property type="entry name" value="GroES-like"/>
    <property type="match status" value="1"/>
</dbReference>
<evidence type="ECO:0000256" key="3">
    <source>
        <dbReference type="ARBA" id="ARBA00022723"/>
    </source>
</evidence>
<dbReference type="InterPro" id="IPR020843">
    <property type="entry name" value="ER"/>
</dbReference>
<dbReference type="PANTHER" id="PTHR43350:SF2">
    <property type="entry name" value="GROES-LIKE ZINC-BINDING ALCOHOL DEHYDROGENASE FAMILY PROTEIN"/>
    <property type="match status" value="1"/>
</dbReference>
<accession>A0A1M5G8N0</accession>
<dbReference type="InterPro" id="IPR011032">
    <property type="entry name" value="GroES-like_sf"/>
</dbReference>
<dbReference type="InterPro" id="IPR002328">
    <property type="entry name" value="ADH_Zn_CS"/>
</dbReference>
<evidence type="ECO:0000256" key="2">
    <source>
        <dbReference type="ARBA" id="ARBA00008072"/>
    </source>
</evidence>
<proteinExistence type="inferred from homology"/>
<dbReference type="AlphaFoldDB" id="A0A1M5G8N0"/>
<feature type="domain" description="Enoyl reductase (ER)" evidence="7">
    <location>
        <begin position="14"/>
        <end position="364"/>
    </location>
</feature>
<dbReference type="CDD" id="cd08278">
    <property type="entry name" value="benzyl_alcohol_DH"/>
    <property type="match status" value="1"/>
</dbReference>
<evidence type="ECO:0000256" key="6">
    <source>
        <dbReference type="RuleBase" id="RU361277"/>
    </source>
</evidence>
<keyword evidence="5" id="KW-0560">Oxidoreductase</keyword>
<evidence type="ECO:0000313" key="9">
    <source>
        <dbReference type="Proteomes" id="UP000184076"/>
    </source>
</evidence>
<dbReference type="Pfam" id="PF00107">
    <property type="entry name" value="ADH_zinc_N"/>
    <property type="match status" value="1"/>
</dbReference>
<dbReference type="InterPro" id="IPR013149">
    <property type="entry name" value="ADH-like_C"/>
</dbReference>
<comment type="cofactor">
    <cofactor evidence="1 6">
        <name>Zn(2+)</name>
        <dbReference type="ChEBI" id="CHEBI:29105"/>
    </cofactor>
</comment>
<keyword evidence="3 6" id="KW-0479">Metal-binding</keyword>
<dbReference type="GO" id="GO:0008270">
    <property type="term" value="F:zinc ion binding"/>
    <property type="evidence" value="ECO:0007669"/>
    <property type="project" value="InterPro"/>
</dbReference>
<evidence type="ECO:0000256" key="4">
    <source>
        <dbReference type="ARBA" id="ARBA00022833"/>
    </source>
</evidence>
<keyword evidence="4 6" id="KW-0862">Zinc</keyword>
<dbReference type="SMART" id="SM00829">
    <property type="entry name" value="PKS_ER"/>
    <property type="match status" value="1"/>
</dbReference>
<keyword evidence="9" id="KW-1185">Reference proteome</keyword>
<dbReference type="InterPro" id="IPR013154">
    <property type="entry name" value="ADH-like_N"/>
</dbReference>
<name>A0A1M5G8N0_9BACT</name>
<evidence type="ECO:0000256" key="1">
    <source>
        <dbReference type="ARBA" id="ARBA00001947"/>
    </source>
</evidence>
<gene>
    <name evidence="8" type="ORF">SAMN02745206_03085</name>
</gene>
<dbReference type="Gene3D" id="3.40.50.720">
    <property type="entry name" value="NAD(P)-binding Rossmann-like Domain"/>
    <property type="match status" value="1"/>
</dbReference>
<dbReference type="PANTHER" id="PTHR43350">
    <property type="entry name" value="NAD-DEPENDENT ALCOHOL DEHYDROGENASE"/>
    <property type="match status" value="1"/>
</dbReference>
<evidence type="ECO:0000259" key="7">
    <source>
        <dbReference type="SMART" id="SM00829"/>
    </source>
</evidence>
<evidence type="ECO:0000313" key="8">
    <source>
        <dbReference type="EMBL" id="SHG00076.1"/>
    </source>
</evidence>
<dbReference type="PROSITE" id="PS00059">
    <property type="entry name" value="ADH_ZINC"/>
    <property type="match status" value="1"/>
</dbReference>
<dbReference type="Proteomes" id="UP000184076">
    <property type="component" value="Unassembled WGS sequence"/>
</dbReference>
<protein>
    <submittedName>
        <fullName evidence="8">Aryl-alcohol dehydrogenase</fullName>
    </submittedName>
</protein>
<dbReference type="EMBL" id="FQVB01000035">
    <property type="protein sequence ID" value="SHG00076.1"/>
    <property type="molecule type" value="Genomic_DNA"/>
</dbReference>
<dbReference type="InterPro" id="IPR036291">
    <property type="entry name" value="NAD(P)-bd_dom_sf"/>
</dbReference>